<dbReference type="RefSeq" id="WP_115363523.1">
    <property type="nucleotide sequence ID" value="NZ_CP038012.1"/>
</dbReference>
<protein>
    <submittedName>
        <fullName evidence="3">Copper-ion-binding protein</fullName>
    </submittedName>
</protein>
<dbReference type="PROSITE" id="PS50846">
    <property type="entry name" value="HMA_2"/>
    <property type="match status" value="1"/>
</dbReference>
<dbReference type="AlphaFoldDB" id="A0A380CJU0"/>
<gene>
    <name evidence="3" type="primary">copZ_3</name>
    <name evidence="3" type="ORF">NCTC4822_03072</name>
</gene>
<sequence>MKKAVFNLEPLGCPTCVKKIENTLEKMEGIEEIKVLFHSNRVRTQFDESKVQAEDIENTLTKLGYPVVSKKVS</sequence>
<feature type="domain" description="HMA" evidence="2">
    <location>
        <begin position="2"/>
        <end position="68"/>
    </location>
</feature>
<keyword evidence="4" id="KW-1185">Reference proteome</keyword>
<evidence type="ECO:0000259" key="2">
    <source>
        <dbReference type="PROSITE" id="PS50846"/>
    </source>
</evidence>
<dbReference type="PROSITE" id="PS01047">
    <property type="entry name" value="HMA_1"/>
    <property type="match status" value="1"/>
</dbReference>
<dbReference type="InterPro" id="IPR017969">
    <property type="entry name" value="Heavy-metal-associated_CS"/>
</dbReference>
<dbReference type="GO" id="GO:0046872">
    <property type="term" value="F:metal ion binding"/>
    <property type="evidence" value="ECO:0007669"/>
    <property type="project" value="UniProtKB-KW"/>
</dbReference>
<dbReference type="Proteomes" id="UP000254519">
    <property type="component" value="Unassembled WGS sequence"/>
</dbReference>
<keyword evidence="1" id="KW-0479">Metal-binding</keyword>
<dbReference type="Pfam" id="PF00403">
    <property type="entry name" value="HMA"/>
    <property type="match status" value="1"/>
</dbReference>
<organism evidence="3 4">
    <name type="scientific">Sporosarcina pasteurii</name>
    <name type="common">Bacillus pasteurii</name>
    <dbReference type="NCBI Taxonomy" id="1474"/>
    <lineage>
        <taxon>Bacteria</taxon>
        <taxon>Bacillati</taxon>
        <taxon>Bacillota</taxon>
        <taxon>Bacilli</taxon>
        <taxon>Bacillales</taxon>
        <taxon>Caryophanaceae</taxon>
        <taxon>Sporosarcina</taxon>
    </lineage>
</organism>
<reference evidence="3 4" key="1">
    <citation type="submission" date="2018-06" db="EMBL/GenBank/DDBJ databases">
        <authorList>
            <consortium name="Pathogen Informatics"/>
            <person name="Doyle S."/>
        </authorList>
    </citation>
    <scope>NUCLEOTIDE SEQUENCE [LARGE SCALE GENOMIC DNA]</scope>
    <source>
        <strain evidence="4">ATCC 11859 / DSM 33 / NCIB 8841 / NCTC 4822</strain>
    </source>
</reference>
<dbReference type="SUPFAM" id="SSF55008">
    <property type="entry name" value="HMA, heavy metal-associated domain"/>
    <property type="match status" value="1"/>
</dbReference>
<accession>A0A380CJU0</accession>
<dbReference type="InterPro" id="IPR006121">
    <property type="entry name" value="HMA_dom"/>
</dbReference>
<name>A0A380CJU0_SPOPA</name>
<proteinExistence type="predicted"/>
<evidence type="ECO:0000313" key="3">
    <source>
        <dbReference type="EMBL" id="SUJ20850.1"/>
    </source>
</evidence>
<dbReference type="CDD" id="cd00371">
    <property type="entry name" value="HMA"/>
    <property type="match status" value="1"/>
</dbReference>
<dbReference type="InterPro" id="IPR036163">
    <property type="entry name" value="HMA_dom_sf"/>
</dbReference>
<evidence type="ECO:0000256" key="1">
    <source>
        <dbReference type="ARBA" id="ARBA00022723"/>
    </source>
</evidence>
<dbReference type="EMBL" id="UGYZ01000002">
    <property type="protein sequence ID" value="SUJ20850.1"/>
    <property type="molecule type" value="Genomic_DNA"/>
</dbReference>
<evidence type="ECO:0000313" key="4">
    <source>
        <dbReference type="Proteomes" id="UP000254519"/>
    </source>
</evidence>
<dbReference type="OrthoDB" id="2721717at2"/>
<dbReference type="Gene3D" id="3.30.70.100">
    <property type="match status" value="1"/>
</dbReference>